<evidence type="ECO:0000313" key="3">
    <source>
        <dbReference type="Proteomes" id="UP000053732"/>
    </source>
</evidence>
<keyword evidence="3" id="KW-1185">Reference proteome</keyword>
<gene>
    <name evidence="2" type="ORF">PCAMFM013_S007g000207</name>
</gene>
<dbReference type="AlphaFoldDB" id="A0A0G4P7D4"/>
<dbReference type="Proteomes" id="UP000053732">
    <property type="component" value="Unassembled WGS sequence"/>
</dbReference>
<sequence>MESADFDEFLRWGEDRDEFPDLQYALGSDETFSWDQILDEYLEPYEYLDPFPLGPLAPIEEKAEAIDALPELSPSPTPQYDVQILSESITELKDRVNGLEDRITEKQKRIADLEAYLENLQPFLLQLGTSIEGLLTEAPK</sequence>
<evidence type="ECO:0000256" key="1">
    <source>
        <dbReference type="SAM" id="Coils"/>
    </source>
</evidence>
<accession>A0A0G4P7D4</accession>
<dbReference type="EMBL" id="HG793140">
    <property type="protein sequence ID" value="CRL22226.1"/>
    <property type="molecule type" value="Genomic_DNA"/>
</dbReference>
<feature type="coiled-coil region" evidence="1">
    <location>
        <begin position="82"/>
        <end position="116"/>
    </location>
</feature>
<name>A0A0G4P7D4_PENC3</name>
<organism evidence="2 3">
    <name type="scientific">Penicillium camemberti (strain FM 013)</name>
    <dbReference type="NCBI Taxonomy" id="1429867"/>
    <lineage>
        <taxon>Eukaryota</taxon>
        <taxon>Fungi</taxon>
        <taxon>Dikarya</taxon>
        <taxon>Ascomycota</taxon>
        <taxon>Pezizomycotina</taxon>
        <taxon>Eurotiomycetes</taxon>
        <taxon>Eurotiomycetidae</taxon>
        <taxon>Eurotiales</taxon>
        <taxon>Aspergillaceae</taxon>
        <taxon>Penicillium</taxon>
    </lineage>
</organism>
<proteinExistence type="predicted"/>
<reference evidence="2 3" key="1">
    <citation type="journal article" date="2014" name="Nat. Commun.">
        <title>Multiple recent horizontal transfers of a large genomic region in cheese making fungi.</title>
        <authorList>
            <person name="Cheeseman K."/>
            <person name="Ropars J."/>
            <person name="Renault P."/>
            <person name="Dupont J."/>
            <person name="Gouzy J."/>
            <person name="Branca A."/>
            <person name="Abraham A.L."/>
            <person name="Ceppi M."/>
            <person name="Conseiller E."/>
            <person name="Debuchy R."/>
            <person name="Malagnac F."/>
            <person name="Goarin A."/>
            <person name="Silar P."/>
            <person name="Lacoste S."/>
            <person name="Sallet E."/>
            <person name="Bensimon A."/>
            <person name="Giraud T."/>
            <person name="Brygoo Y."/>
        </authorList>
    </citation>
    <scope>NUCLEOTIDE SEQUENCE [LARGE SCALE GENOMIC DNA]</scope>
    <source>
        <strain evidence="3">FM 013</strain>
    </source>
</reference>
<protein>
    <submittedName>
        <fullName evidence="2">Str. FM013</fullName>
    </submittedName>
</protein>
<evidence type="ECO:0000313" key="2">
    <source>
        <dbReference type="EMBL" id="CRL22226.1"/>
    </source>
</evidence>
<keyword evidence="1" id="KW-0175">Coiled coil</keyword>